<dbReference type="CDD" id="cd01283">
    <property type="entry name" value="cytidine_deaminase"/>
    <property type="match status" value="1"/>
</dbReference>
<dbReference type="GO" id="GO:0008270">
    <property type="term" value="F:zinc ion binding"/>
    <property type="evidence" value="ECO:0007669"/>
    <property type="project" value="TreeGrafter"/>
</dbReference>
<comment type="similarity">
    <text evidence="1">Belongs to the cytidine and deoxycytidylate deaminase family.</text>
</comment>
<dbReference type="Proteomes" id="UP000265160">
    <property type="component" value="LG3"/>
</dbReference>
<keyword evidence="4" id="KW-1185">Reference proteome</keyword>
<dbReference type="PANTHER" id="PTHR11644:SF26">
    <property type="entry name" value="CYTIDINE DEAMINASE"/>
    <property type="match status" value="1"/>
</dbReference>
<dbReference type="SUPFAM" id="SSF53927">
    <property type="entry name" value="Cytidine deaminase-like"/>
    <property type="match status" value="1"/>
</dbReference>
<dbReference type="Ensembl" id="ENSMZET00005029390.1">
    <property type="protein sequence ID" value="ENSMZEP00005028486.1"/>
    <property type="gene ID" value="ENSMZEG00005021244.1"/>
</dbReference>
<accession>A0A3P9D304</accession>
<name>A0A3P9D304_9CICH</name>
<dbReference type="AlphaFoldDB" id="A0A3P9D304"/>
<proteinExistence type="inferred from homology"/>
<evidence type="ECO:0000256" key="2">
    <source>
        <dbReference type="SAM" id="Phobius"/>
    </source>
</evidence>
<sequence>MTGKCTPHGVSAASGVICLITAHTGLLPVMRRSSKGARFKVPAGSGQGLLSIQPLPCRCGRADSRWRHNHRLQCGECILWTDGVCRADCHPESCGGGPHTVQRHRRDMVRHSVSTKHVATYSRALILSSPLCSDIKDRFVGPCGACRQVLMEFGSDWTVYLTKPDGSYKETSLSELLPLAFSPSHLAKN</sequence>
<reference evidence="3" key="3">
    <citation type="submission" date="2025-09" db="UniProtKB">
        <authorList>
            <consortium name="Ensembl"/>
        </authorList>
    </citation>
    <scope>IDENTIFICATION</scope>
</reference>
<dbReference type="Gene3D" id="3.40.140.10">
    <property type="entry name" value="Cytidine Deaminase, domain 2"/>
    <property type="match status" value="1"/>
</dbReference>
<protein>
    <submittedName>
        <fullName evidence="3">Zgc:103586</fullName>
    </submittedName>
</protein>
<dbReference type="InterPro" id="IPR050202">
    <property type="entry name" value="Cyt/Deoxycyt_deaminase"/>
</dbReference>
<dbReference type="GO" id="GO:0004126">
    <property type="term" value="F:cytidine deaminase activity"/>
    <property type="evidence" value="ECO:0007669"/>
    <property type="project" value="TreeGrafter"/>
</dbReference>
<dbReference type="PANTHER" id="PTHR11644">
    <property type="entry name" value="CYTIDINE DEAMINASE"/>
    <property type="match status" value="1"/>
</dbReference>
<feature type="transmembrane region" description="Helical" evidence="2">
    <location>
        <begin position="12"/>
        <end position="30"/>
    </location>
</feature>
<keyword evidence="2" id="KW-0812">Transmembrane</keyword>
<dbReference type="GO" id="GO:0005829">
    <property type="term" value="C:cytosol"/>
    <property type="evidence" value="ECO:0007669"/>
    <property type="project" value="TreeGrafter"/>
</dbReference>
<dbReference type="GeneTree" id="ENSGT00940000167107"/>
<evidence type="ECO:0000313" key="3">
    <source>
        <dbReference type="Ensembl" id="ENSMZEP00005028486.1"/>
    </source>
</evidence>
<dbReference type="InterPro" id="IPR016193">
    <property type="entry name" value="Cytidine_deaminase-like"/>
</dbReference>
<reference evidence="3" key="2">
    <citation type="submission" date="2025-08" db="UniProtKB">
        <authorList>
            <consortium name="Ensembl"/>
        </authorList>
    </citation>
    <scope>IDENTIFICATION</scope>
</reference>
<evidence type="ECO:0000313" key="4">
    <source>
        <dbReference type="Proteomes" id="UP000265160"/>
    </source>
</evidence>
<organism evidence="3 4">
    <name type="scientific">Maylandia zebra</name>
    <name type="common">zebra mbuna</name>
    <dbReference type="NCBI Taxonomy" id="106582"/>
    <lineage>
        <taxon>Eukaryota</taxon>
        <taxon>Metazoa</taxon>
        <taxon>Chordata</taxon>
        <taxon>Craniata</taxon>
        <taxon>Vertebrata</taxon>
        <taxon>Euteleostomi</taxon>
        <taxon>Actinopterygii</taxon>
        <taxon>Neopterygii</taxon>
        <taxon>Teleostei</taxon>
        <taxon>Neoteleostei</taxon>
        <taxon>Acanthomorphata</taxon>
        <taxon>Ovalentaria</taxon>
        <taxon>Cichlomorphae</taxon>
        <taxon>Cichliformes</taxon>
        <taxon>Cichlidae</taxon>
        <taxon>African cichlids</taxon>
        <taxon>Pseudocrenilabrinae</taxon>
        <taxon>Haplochromini</taxon>
        <taxon>Maylandia</taxon>
        <taxon>Maylandia zebra complex</taxon>
    </lineage>
</organism>
<evidence type="ECO:0000256" key="1">
    <source>
        <dbReference type="ARBA" id="ARBA00006576"/>
    </source>
</evidence>
<keyword evidence="2" id="KW-1133">Transmembrane helix</keyword>
<keyword evidence="2" id="KW-0472">Membrane</keyword>
<reference evidence="3 4" key="1">
    <citation type="journal article" date="2014" name="Nature">
        <title>The genomic substrate for adaptive radiation in African cichlid fish.</title>
        <authorList>
            <person name="Brawand D."/>
            <person name="Wagner C.E."/>
            <person name="Li Y.I."/>
            <person name="Malinsky M."/>
            <person name="Keller I."/>
            <person name="Fan S."/>
            <person name="Simakov O."/>
            <person name="Ng A.Y."/>
            <person name="Lim Z.W."/>
            <person name="Bezault E."/>
            <person name="Turner-Maier J."/>
            <person name="Johnson J."/>
            <person name="Alcazar R."/>
            <person name="Noh H.J."/>
            <person name="Russell P."/>
            <person name="Aken B."/>
            <person name="Alfoldi J."/>
            <person name="Amemiya C."/>
            <person name="Azzouzi N."/>
            <person name="Baroiller J.F."/>
            <person name="Barloy-Hubler F."/>
            <person name="Berlin A."/>
            <person name="Bloomquist R."/>
            <person name="Carleton K.L."/>
            <person name="Conte M.A."/>
            <person name="D'Cotta H."/>
            <person name="Eshel O."/>
            <person name="Gaffney L."/>
            <person name="Galibert F."/>
            <person name="Gante H.F."/>
            <person name="Gnerre S."/>
            <person name="Greuter L."/>
            <person name="Guyon R."/>
            <person name="Haddad N.S."/>
            <person name="Haerty W."/>
            <person name="Harris R.M."/>
            <person name="Hofmann H.A."/>
            <person name="Hourlier T."/>
            <person name="Hulata G."/>
            <person name="Jaffe D.B."/>
            <person name="Lara M."/>
            <person name="Lee A.P."/>
            <person name="MacCallum I."/>
            <person name="Mwaiko S."/>
            <person name="Nikaido M."/>
            <person name="Nishihara H."/>
            <person name="Ozouf-Costaz C."/>
            <person name="Penman D.J."/>
            <person name="Przybylski D."/>
            <person name="Rakotomanga M."/>
            <person name="Renn S.C.P."/>
            <person name="Ribeiro F.J."/>
            <person name="Ron M."/>
            <person name="Salzburger W."/>
            <person name="Sanchez-Pulido L."/>
            <person name="Santos M.E."/>
            <person name="Searle S."/>
            <person name="Sharpe T."/>
            <person name="Swofford R."/>
            <person name="Tan F.J."/>
            <person name="Williams L."/>
            <person name="Young S."/>
            <person name="Yin S."/>
            <person name="Okada N."/>
            <person name="Kocher T.D."/>
            <person name="Miska E.A."/>
            <person name="Lander E.S."/>
            <person name="Venkatesh B."/>
            <person name="Fernald R.D."/>
            <person name="Meyer A."/>
            <person name="Ponting C.P."/>
            <person name="Streelman J.T."/>
            <person name="Lindblad-Toh K."/>
            <person name="Seehausen O."/>
            <person name="Di Palma F."/>
        </authorList>
    </citation>
    <scope>NUCLEOTIDE SEQUENCE</scope>
</reference>
<dbReference type="STRING" id="106582.ENSMZEP00005028486"/>